<dbReference type="Pfam" id="PF07457">
    <property type="entry name" value="DUF1516"/>
    <property type="match status" value="1"/>
</dbReference>
<dbReference type="KEGG" id="larg:LPA65_05465"/>
<evidence type="ECO:0000313" key="9">
    <source>
        <dbReference type="Proteomes" id="UP000694640"/>
    </source>
</evidence>
<organism evidence="6 8">
    <name type="scientific">Lactiplantibacillus argentoratensis</name>
    <dbReference type="NCBI Taxonomy" id="271881"/>
    <lineage>
        <taxon>Bacteria</taxon>
        <taxon>Bacillati</taxon>
        <taxon>Bacillota</taxon>
        <taxon>Bacilli</taxon>
        <taxon>Lactobacillales</taxon>
        <taxon>Lactobacillaceae</taxon>
        <taxon>Lactiplantibacillus</taxon>
    </lineage>
</organism>
<keyword evidence="4 5" id="KW-0472">Membrane</keyword>
<evidence type="ECO:0000256" key="2">
    <source>
        <dbReference type="ARBA" id="ARBA00022692"/>
    </source>
</evidence>
<feature type="transmembrane region" description="Helical" evidence="5">
    <location>
        <begin position="59"/>
        <end position="80"/>
    </location>
</feature>
<feature type="transmembrane region" description="Helical" evidence="5">
    <location>
        <begin position="92"/>
        <end position="114"/>
    </location>
</feature>
<dbReference type="AlphaFoldDB" id="A0AAN1Q0W0"/>
<dbReference type="Proteomes" id="UP000694640">
    <property type="component" value="Unassembled WGS sequence"/>
</dbReference>
<evidence type="ECO:0000256" key="3">
    <source>
        <dbReference type="ARBA" id="ARBA00022989"/>
    </source>
</evidence>
<gene>
    <name evidence="7" type="ORF">JKL17_05590</name>
    <name evidence="6" type="ORF">LPA65_05465</name>
</gene>
<feature type="transmembrane region" description="Helical" evidence="5">
    <location>
        <begin position="6"/>
        <end position="22"/>
    </location>
</feature>
<dbReference type="InterPro" id="IPR010899">
    <property type="entry name" value="UPF0344"/>
</dbReference>
<dbReference type="EMBL" id="CP032751">
    <property type="protein sequence ID" value="AYJ35245.1"/>
    <property type="molecule type" value="Genomic_DNA"/>
</dbReference>
<evidence type="ECO:0000313" key="8">
    <source>
        <dbReference type="Proteomes" id="UP000281644"/>
    </source>
</evidence>
<reference evidence="6 8" key="1">
    <citation type="submission" date="2018-10" db="EMBL/GenBank/DDBJ databases">
        <title>Genome sequencing of Lactobacillus species.</title>
        <authorList>
            <person name="Baek C."/>
            <person name="Yi H."/>
        </authorList>
    </citation>
    <scope>NUCLEOTIDE SEQUENCE [LARGE SCALE GENOMIC DNA]</scope>
    <source>
        <strain evidence="6 8">DSM 16365</strain>
    </source>
</reference>
<keyword evidence="2 5" id="KW-0812">Transmembrane</keyword>
<keyword evidence="3 5" id="KW-1133">Transmembrane helix</keyword>
<reference evidence="7 9" key="2">
    <citation type="submission" date="2021-01" db="EMBL/GenBank/DDBJ databases">
        <title>High-quality draft genome sequence data of six Lactiplantibacillus plantarum subsp. argentoratensis strains isolated from various Greek sourdoughs.</title>
        <authorList>
            <person name="Syrokou M.K."/>
            <person name="Paramithiotis S."/>
            <person name="Skandamis P.N."/>
            <person name="Drosinos E.H."/>
            <person name="Bosnea L."/>
            <person name="Mataragas M."/>
        </authorList>
    </citation>
    <scope>NUCLEOTIDE SEQUENCE [LARGE SCALE GENOMIC DNA]</scope>
    <source>
        <strain evidence="7 9">LQC 2520</strain>
    </source>
</reference>
<keyword evidence="9" id="KW-1185">Reference proteome</keyword>
<keyword evidence="1" id="KW-1003">Cell membrane</keyword>
<accession>A0AAN1Q0W0</accession>
<feature type="transmembrane region" description="Helical" evidence="5">
    <location>
        <begin position="34"/>
        <end position="53"/>
    </location>
</feature>
<evidence type="ECO:0000256" key="1">
    <source>
        <dbReference type="ARBA" id="ARBA00022475"/>
    </source>
</evidence>
<evidence type="ECO:0000256" key="5">
    <source>
        <dbReference type="SAM" id="Phobius"/>
    </source>
</evidence>
<dbReference type="GeneID" id="89668805"/>
<dbReference type="NCBIfam" id="NF010199">
    <property type="entry name" value="PRK13673.1-6"/>
    <property type="match status" value="1"/>
</dbReference>
<dbReference type="RefSeq" id="WP_063731801.1">
    <property type="nucleotide sequence ID" value="NZ_BJZD01000001.1"/>
</dbReference>
<protein>
    <submittedName>
        <fullName evidence="6">DUF1516 family protein</fullName>
    </submittedName>
    <submittedName>
        <fullName evidence="7">YisL family protein</fullName>
    </submittedName>
</protein>
<evidence type="ECO:0000256" key="4">
    <source>
        <dbReference type="ARBA" id="ARBA00023136"/>
    </source>
</evidence>
<name>A0AAN1Q0W0_9LACO</name>
<dbReference type="EMBL" id="JAEQMM010000003">
    <property type="protein sequence ID" value="MBT1137600.1"/>
    <property type="molecule type" value="Genomic_DNA"/>
</dbReference>
<evidence type="ECO:0000313" key="6">
    <source>
        <dbReference type="EMBL" id="AYJ35245.1"/>
    </source>
</evidence>
<evidence type="ECO:0000313" key="7">
    <source>
        <dbReference type="EMBL" id="MBT1137600.1"/>
    </source>
</evidence>
<sequence length="119" mass="12986">MYLLGHIIGWLWLMLTVAIGLSRHSVKSANRFLILSRIGYLLIIITGVALAIRTLSGNWWLTLVKAILGLGTIGMIEVAFARKQESHLNPGLVTLLVCGTVLTIVCGIGLHWQLTGNLI</sequence>
<proteinExistence type="predicted"/>
<dbReference type="Proteomes" id="UP000281644">
    <property type="component" value="Chromosome"/>
</dbReference>